<organism evidence="6 7">
    <name type="scientific">Modicisalibacter zincidurans</name>
    <dbReference type="NCBI Taxonomy" id="1178777"/>
    <lineage>
        <taxon>Bacteria</taxon>
        <taxon>Pseudomonadati</taxon>
        <taxon>Pseudomonadota</taxon>
        <taxon>Gammaproteobacteria</taxon>
        <taxon>Oceanospirillales</taxon>
        <taxon>Halomonadaceae</taxon>
        <taxon>Modicisalibacter</taxon>
    </lineage>
</organism>
<name>A0ABP9R2N8_9GAMM</name>
<dbReference type="EMBL" id="BAABKI010000009">
    <property type="protein sequence ID" value="GAA5170907.1"/>
    <property type="molecule type" value="Genomic_DNA"/>
</dbReference>
<dbReference type="PRINTS" id="PR00040">
    <property type="entry name" value="HTHMERR"/>
</dbReference>
<evidence type="ECO:0000256" key="2">
    <source>
        <dbReference type="ARBA" id="ARBA00023125"/>
    </source>
</evidence>
<comment type="caution">
    <text evidence="6">The sequence shown here is derived from an EMBL/GenBank/DDBJ whole genome shotgun (WGS) entry which is preliminary data.</text>
</comment>
<evidence type="ECO:0000256" key="1">
    <source>
        <dbReference type="ARBA" id="ARBA00023015"/>
    </source>
</evidence>
<keyword evidence="2" id="KW-0238">DNA-binding</keyword>
<evidence type="ECO:0000313" key="7">
    <source>
        <dbReference type="Proteomes" id="UP001500074"/>
    </source>
</evidence>
<dbReference type="InterPro" id="IPR000551">
    <property type="entry name" value="MerR-type_HTH_dom"/>
</dbReference>
<dbReference type="PANTHER" id="PTHR30204:SF94">
    <property type="entry name" value="HEAVY METAL-DEPENDENT TRANSCRIPTIONAL REGULATOR HI_0293-RELATED"/>
    <property type="match status" value="1"/>
</dbReference>
<evidence type="ECO:0000256" key="4">
    <source>
        <dbReference type="SAM" id="MobiDB-lite"/>
    </source>
</evidence>
<evidence type="ECO:0000259" key="5">
    <source>
        <dbReference type="PROSITE" id="PS50937"/>
    </source>
</evidence>
<keyword evidence="1" id="KW-0805">Transcription regulation</keyword>
<dbReference type="Pfam" id="PF00376">
    <property type="entry name" value="MerR"/>
    <property type="match status" value="1"/>
</dbReference>
<dbReference type="SUPFAM" id="SSF46955">
    <property type="entry name" value="Putative DNA-binding domain"/>
    <property type="match status" value="1"/>
</dbReference>
<dbReference type="Proteomes" id="UP001500074">
    <property type="component" value="Unassembled WGS sequence"/>
</dbReference>
<protein>
    <recommendedName>
        <fullName evidence="5">HTH merR-type domain-containing protein</fullName>
    </recommendedName>
</protein>
<dbReference type="InterPro" id="IPR009061">
    <property type="entry name" value="DNA-bd_dom_put_sf"/>
</dbReference>
<sequence>MKVIELARSAGVTAETVRHYTREGLLHPERDPRNGYQCYGNDSLTRLRFIQRARTLGFSLREIGEILGHADHGDSPCPMVRDLLAARLPEIQQRISELEQLAARMGSALNSWAEMPDGVPDGNTICQLIEHWNQPCQSANSVHERDRSTPRHHLAADPGGLTYGG</sequence>
<dbReference type="Gene3D" id="1.10.1660.10">
    <property type="match status" value="1"/>
</dbReference>
<dbReference type="PANTHER" id="PTHR30204">
    <property type="entry name" value="REDOX-CYCLING DRUG-SENSING TRANSCRIPTIONAL ACTIVATOR SOXR"/>
    <property type="match status" value="1"/>
</dbReference>
<accession>A0ABP9R2N8</accession>
<dbReference type="SMART" id="SM00422">
    <property type="entry name" value="HTH_MERR"/>
    <property type="match status" value="1"/>
</dbReference>
<dbReference type="InterPro" id="IPR047057">
    <property type="entry name" value="MerR_fam"/>
</dbReference>
<gene>
    <name evidence="6" type="ORF">GCM10023342_04920</name>
</gene>
<dbReference type="CDD" id="cd04787">
    <property type="entry name" value="HTH_HMRTR_unk"/>
    <property type="match status" value="1"/>
</dbReference>
<keyword evidence="3" id="KW-0804">Transcription</keyword>
<dbReference type="Pfam" id="PF09278">
    <property type="entry name" value="MerR-DNA-bind"/>
    <property type="match status" value="1"/>
</dbReference>
<dbReference type="PROSITE" id="PS50937">
    <property type="entry name" value="HTH_MERR_2"/>
    <property type="match status" value="1"/>
</dbReference>
<feature type="region of interest" description="Disordered" evidence="4">
    <location>
        <begin position="140"/>
        <end position="165"/>
    </location>
</feature>
<reference evidence="7" key="1">
    <citation type="journal article" date="2019" name="Int. J. Syst. Evol. Microbiol.">
        <title>The Global Catalogue of Microorganisms (GCM) 10K type strain sequencing project: providing services to taxonomists for standard genome sequencing and annotation.</title>
        <authorList>
            <consortium name="The Broad Institute Genomics Platform"/>
            <consortium name="The Broad Institute Genome Sequencing Center for Infectious Disease"/>
            <person name="Wu L."/>
            <person name="Ma J."/>
        </authorList>
    </citation>
    <scope>NUCLEOTIDE SEQUENCE [LARGE SCALE GENOMIC DNA]</scope>
    <source>
        <strain evidence="7">JCM 18472</strain>
    </source>
</reference>
<evidence type="ECO:0000256" key="3">
    <source>
        <dbReference type="ARBA" id="ARBA00023163"/>
    </source>
</evidence>
<feature type="domain" description="HTH merR-type" evidence="5">
    <location>
        <begin position="1"/>
        <end position="69"/>
    </location>
</feature>
<evidence type="ECO:0000313" key="6">
    <source>
        <dbReference type="EMBL" id="GAA5170907.1"/>
    </source>
</evidence>
<proteinExistence type="predicted"/>
<keyword evidence="7" id="KW-1185">Reference proteome</keyword>
<dbReference type="InterPro" id="IPR015358">
    <property type="entry name" value="Tscrpt_reg_MerR_DNA-bd"/>
</dbReference>
<dbReference type="RefSeq" id="WP_035575371.1">
    <property type="nucleotide sequence ID" value="NZ_BAABKI010000009.1"/>
</dbReference>